<protein>
    <submittedName>
        <fullName evidence="3">Uncharacterized protein</fullName>
    </submittedName>
</protein>
<comment type="caution">
    <text evidence="3">The sequence shown here is derived from an EMBL/GenBank/DDBJ whole genome shotgun (WGS) entry which is preliminary data.</text>
</comment>
<dbReference type="AlphaFoldDB" id="A0A1J4KIF8"/>
<dbReference type="GeneID" id="94835669"/>
<dbReference type="Proteomes" id="UP000179807">
    <property type="component" value="Unassembled WGS sequence"/>
</dbReference>
<name>A0A1J4KIF8_9EUKA</name>
<organism evidence="3 4">
    <name type="scientific">Tritrichomonas foetus</name>
    <dbReference type="NCBI Taxonomy" id="1144522"/>
    <lineage>
        <taxon>Eukaryota</taxon>
        <taxon>Metamonada</taxon>
        <taxon>Parabasalia</taxon>
        <taxon>Tritrichomonadida</taxon>
        <taxon>Tritrichomonadidae</taxon>
        <taxon>Tritrichomonas</taxon>
    </lineage>
</organism>
<dbReference type="OrthoDB" id="10551169at2759"/>
<keyword evidence="1" id="KW-0812">Transmembrane</keyword>
<evidence type="ECO:0000313" key="3">
    <source>
        <dbReference type="EMBL" id="OHT10842.1"/>
    </source>
</evidence>
<keyword evidence="4" id="KW-1185">Reference proteome</keyword>
<sequence length="173" mass="19232">MLCLLFAFLSRSYDQCPAGVAHLSNTAVNVTLVKYDHDNTNGWYYFYSEYINLGDSLTVRINPSETVELVQGHGLKCPDQETETQLRAVKDTFSKQSFTVSGDPGLSIFGIRGQPGTQVIVSVLGKNPNNSDKSEWITISSIFLALSFVLLILLFVHAILARGRVHYQVEVDE</sequence>
<evidence type="ECO:0000256" key="1">
    <source>
        <dbReference type="SAM" id="Phobius"/>
    </source>
</evidence>
<evidence type="ECO:0000313" key="4">
    <source>
        <dbReference type="Proteomes" id="UP000179807"/>
    </source>
</evidence>
<accession>A0A1J4KIF8</accession>
<dbReference type="VEuPathDB" id="TrichDB:TRFO_19729"/>
<gene>
    <name evidence="3" type="ORF">TRFO_19729</name>
</gene>
<feature type="transmembrane region" description="Helical" evidence="1">
    <location>
        <begin position="136"/>
        <end position="160"/>
    </location>
</feature>
<dbReference type="EMBL" id="MLAK01000600">
    <property type="protein sequence ID" value="OHT10842.1"/>
    <property type="molecule type" value="Genomic_DNA"/>
</dbReference>
<dbReference type="RefSeq" id="XP_068363978.1">
    <property type="nucleotide sequence ID" value="XM_068500965.1"/>
</dbReference>
<feature type="chain" id="PRO_5012588484" evidence="2">
    <location>
        <begin position="19"/>
        <end position="173"/>
    </location>
</feature>
<feature type="signal peptide" evidence="2">
    <location>
        <begin position="1"/>
        <end position="18"/>
    </location>
</feature>
<keyword evidence="1" id="KW-1133">Transmembrane helix</keyword>
<keyword evidence="1" id="KW-0472">Membrane</keyword>
<reference evidence="3" key="1">
    <citation type="submission" date="2016-10" db="EMBL/GenBank/DDBJ databases">
        <authorList>
            <person name="Benchimol M."/>
            <person name="Almeida L.G."/>
            <person name="Vasconcelos A.T."/>
            <person name="Perreira-Neves A."/>
            <person name="Rosa I.A."/>
            <person name="Tasca T."/>
            <person name="Bogo M.R."/>
            <person name="de Souza W."/>
        </authorList>
    </citation>
    <scope>NUCLEOTIDE SEQUENCE [LARGE SCALE GENOMIC DNA]</scope>
    <source>
        <strain evidence="3">K</strain>
    </source>
</reference>
<keyword evidence="2" id="KW-0732">Signal</keyword>
<proteinExistence type="predicted"/>
<evidence type="ECO:0000256" key="2">
    <source>
        <dbReference type="SAM" id="SignalP"/>
    </source>
</evidence>